<dbReference type="GO" id="GO:0016829">
    <property type="term" value="F:lyase activity"/>
    <property type="evidence" value="ECO:0007669"/>
    <property type="project" value="UniProtKB-KW"/>
</dbReference>
<reference evidence="3 6" key="2">
    <citation type="submission" date="2020-04" db="EMBL/GenBank/DDBJ databases">
        <title>Description of novel Gluconacetobacter.</title>
        <authorList>
            <person name="Sombolestani A."/>
        </authorList>
    </citation>
    <scope>NUCLEOTIDE SEQUENCE [LARGE SCALE GENOMIC DNA]</scope>
    <source>
        <strain evidence="3 6">LMG 1382</strain>
    </source>
</reference>
<keyword evidence="4" id="KW-0223">Dioxygenase</keyword>
<dbReference type="Pfam" id="PF00903">
    <property type="entry name" value="Glyoxalase"/>
    <property type="match status" value="1"/>
</dbReference>
<keyword evidence="4" id="KW-0456">Lyase</keyword>
<dbReference type="Proteomes" id="UP000254958">
    <property type="component" value="Unassembled WGS sequence"/>
</dbReference>
<dbReference type="EMBL" id="JABEQI010000005">
    <property type="protein sequence ID" value="MBB2186960.1"/>
    <property type="molecule type" value="Genomic_DNA"/>
</dbReference>
<protein>
    <submittedName>
        <fullName evidence="4">Catechol 2,3-dioxygenase-like lactoylglutathione lyase family enzyme</fullName>
    </submittedName>
    <submittedName>
        <fullName evidence="3">Glutathione transferase</fullName>
    </submittedName>
</protein>
<evidence type="ECO:0000256" key="1">
    <source>
        <dbReference type="ARBA" id="ARBA00022723"/>
    </source>
</evidence>
<dbReference type="EMBL" id="QQAW01000005">
    <property type="protein sequence ID" value="RDI37620.1"/>
    <property type="molecule type" value="Genomic_DNA"/>
</dbReference>
<dbReference type="InterPro" id="IPR037523">
    <property type="entry name" value="VOC_core"/>
</dbReference>
<dbReference type="InterPro" id="IPR029068">
    <property type="entry name" value="Glyas_Bleomycin-R_OHBP_Dase"/>
</dbReference>
<dbReference type="Gene3D" id="3.10.180.10">
    <property type="entry name" value="2,3-Dihydroxybiphenyl 1,2-Dioxygenase, domain 1"/>
    <property type="match status" value="1"/>
</dbReference>
<dbReference type="InterPro" id="IPR051332">
    <property type="entry name" value="Fosfomycin_Res_Enzymes"/>
</dbReference>
<dbReference type="OrthoDB" id="9798430at2"/>
<keyword evidence="1" id="KW-0479">Metal-binding</keyword>
<dbReference type="InterPro" id="IPR004360">
    <property type="entry name" value="Glyas_Fos-R_dOase_dom"/>
</dbReference>
<dbReference type="SUPFAM" id="SSF54593">
    <property type="entry name" value="Glyoxalase/Bleomycin resistance protein/Dihydroxybiphenyl dioxygenase"/>
    <property type="match status" value="1"/>
</dbReference>
<dbReference type="PANTHER" id="PTHR36113">
    <property type="entry name" value="LYASE, PUTATIVE-RELATED-RELATED"/>
    <property type="match status" value="1"/>
</dbReference>
<keyword evidence="5" id="KW-1185">Reference proteome</keyword>
<keyword evidence="3" id="KW-0808">Transferase</keyword>
<evidence type="ECO:0000259" key="2">
    <source>
        <dbReference type="PROSITE" id="PS51819"/>
    </source>
</evidence>
<evidence type="ECO:0000313" key="6">
    <source>
        <dbReference type="Proteomes" id="UP000562982"/>
    </source>
</evidence>
<dbReference type="Proteomes" id="UP000562982">
    <property type="component" value="Unassembled WGS sequence"/>
</dbReference>
<dbReference type="PROSITE" id="PS51819">
    <property type="entry name" value="VOC"/>
    <property type="match status" value="1"/>
</dbReference>
<comment type="caution">
    <text evidence="4">The sequence shown here is derived from an EMBL/GenBank/DDBJ whole genome shotgun (WGS) entry which is preliminary data.</text>
</comment>
<dbReference type="GO" id="GO:0051213">
    <property type="term" value="F:dioxygenase activity"/>
    <property type="evidence" value="ECO:0007669"/>
    <property type="project" value="UniProtKB-KW"/>
</dbReference>
<evidence type="ECO:0000313" key="3">
    <source>
        <dbReference type="EMBL" id="MBB2186960.1"/>
    </source>
</evidence>
<keyword evidence="4" id="KW-0560">Oxidoreductase</keyword>
<dbReference type="AlphaFoldDB" id="A0A370G312"/>
<proteinExistence type="predicted"/>
<gene>
    <name evidence="4" type="ORF">C7453_10527</name>
    <name evidence="3" type="ORF">HLH32_11290</name>
</gene>
<dbReference type="GO" id="GO:0016740">
    <property type="term" value="F:transferase activity"/>
    <property type="evidence" value="ECO:0007669"/>
    <property type="project" value="UniProtKB-KW"/>
</dbReference>
<sequence length="139" mass="15748">MAPAISGLNHITLAVTDLDRSMAFYRDMLGCVLRAQWPDGAYLEAGSLWLCLAREDERGQRPRPDYTHIAFSVSDEDYPVLAERLRASCTLWRQNRSEGDSTYFLDPDGHRLEVHVGSLDSRLAYYRAHPEKGVMVFAA</sequence>
<organism evidence="4 5">
    <name type="scientific">Gluconacetobacter liquefaciens</name>
    <name type="common">Acetobacter liquefaciens</name>
    <dbReference type="NCBI Taxonomy" id="89584"/>
    <lineage>
        <taxon>Bacteria</taxon>
        <taxon>Pseudomonadati</taxon>
        <taxon>Pseudomonadota</taxon>
        <taxon>Alphaproteobacteria</taxon>
        <taxon>Acetobacterales</taxon>
        <taxon>Acetobacteraceae</taxon>
        <taxon>Gluconacetobacter</taxon>
    </lineage>
</organism>
<dbReference type="PANTHER" id="PTHR36113:SF6">
    <property type="entry name" value="FOSFOMYCIN RESISTANCE PROTEIN FOSX"/>
    <property type="match status" value="1"/>
</dbReference>
<dbReference type="RefSeq" id="WP_114727395.1">
    <property type="nucleotide sequence ID" value="NZ_BJMI01000006.1"/>
</dbReference>
<evidence type="ECO:0000313" key="5">
    <source>
        <dbReference type="Proteomes" id="UP000254958"/>
    </source>
</evidence>
<feature type="domain" description="VOC" evidence="2">
    <location>
        <begin position="7"/>
        <end position="117"/>
    </location>
</feature>
<name>A0A370G312_GLULI</name>
<evidence type="ECO:0000313" key="4">
    <source>
        <dbReference type="EMBL" id="RDI37620.1"/>
    </source>
</evidence>
<dbReference type="GO" id="GO:0046872">
    <property type="term" value="F:metal ion binding"/>
    <property type="evidence" value="ECO:0007669"/>
    <property type="project" value="UniProtKB-KW"/>
</dbReference>
<reference evidence="4 5" key="1">
    <citation type="submission" date="2018-07" db="EMBL/GenBank/DDBJ databases">
        <title>Genomic Encyclopedia of Type Strains, Phase IV (KMG-IV): sequencing the most valuable type-strain genomes for metagenomic binning, comparative biology and taxonomic classification.</title>
        <authorList>
            <person name="Goeker M."/>
        </authorList>
    </citation>
    <scope>NUCLEOTIDE SEQUENCE [LARGE SCALE GENOMIC DNA]</scope>
    <source>
        <strain evidence="4 5">DSM 5603</strain>
    </source>
</reference>
<accession>A0A370G312</accession>